<reference evidence="2" key="1">
    <citation type="submission" date="2025-08" db="UniProtKB">
        <authorList>
            <consortium name="Ensembl"/>
        </authorList>
    </citation>
    <scope>IDENTIFICATION</scope>
</reference>
<dbReference type="AlphaFoldDB" id="A0A8C6XGA6"/>
<dbReference type="EC" id="3.4.19.12" evidence="1"/>
<dbReference type="InterPro" id="IPR039785">
    <property type="entry name" value="MINY3/4"/>
</dbReference>
<comment type="similarity">
    <text evidence="1">Belongs to the MINDY deubiquitinase family. FAM188 subfamily.</text>
</comment>
<keyword evidence="1" id="KW-0788">Thiol protease</keyword>
<dbReference type="PANTHER" id="PTHR12473:SF17">
    <property type="entry name" value="UBIQUITIN CARBOXYL-TERMINAL HYDROLASE MINDY-3"/>
    <property type="match status" value="1"/>
</dbReference>
<dbReference type="GeneTree" id="ENSGT00940000155958"/>
<organism evidence="2 3">
    <name type="scientific">Naja naja</name>
    <name type="common">Indian cobra</name>
    <dbReference type="NCBI Taxonomy" id="35670"/>
    <lineage>
        <taxon>Eukaryota</taxon>
        <taxon>Metazoa</taxon>
        <taxon>Chordata</taxon>
        <taxon>Craniata</taxon>
        <taxon>Vertebrata</taxon>
        <taxon>Euteleostomi</taxon>
        <taxon>Lepidosauria</taxon>
        <taxon>Squamata</taxon>
        <taxon>Bifurcata</taxon>
        <taxon>Unidentata</taxon>
        <taxon>Episquamata</taxon>
        <taxon>Toxicofera</taxon>
        <taxon>Serpentes</taxon>
        <taxon>Colubroidea</taxon>
        <taxon>Elapidae</taxon>
        <taxon>Elapinae</taxon>
        <taxon>Naja</taxon>
    </lineage>
</organism>
<reference evidence="2" key="2">
    <citation type="submission" date="2025-09" db="UniProtKB">
        <authorList>
            <consortium name="Ensembl"/>
        </authorList>
    </citation>
    <scope>IDENTIFICATION</scope>
</reference>
<accession>A0A8C6XGA6</accession>
<comment type="catalytic activity">
    <reaction evidence="1">
        <text>Thiol-dependent hydrolysis of ester, thioester, amide, peptide and isopeptide bonds formed by the C-terminal Gly of ubiquitin (a 76-residue protein attached to proteins as an intracellular targeting signal).</text>
        <dbReference type="EC" id="3.4.19.12"/>
    </reaction>
</comment>
<dbReference type="Ensembl" id="ENSNNAT00000014721.1">
    <property type="protein sequence ID" value="ENSNNAP00000014043.1"/>
    <property type="gene ID" value="ENSNNAG00000009405.1"/>
</dbReference>
<name>A0A8C6XGA6_NAJNA</name>
<dbReference type="GO" id="GO:0071108">
    <property type="term" value="P:protein K48-linked deubiquitination"/>
    <property type="evidence" value="ECO:0007669"/>
    <property type="project" value="InterPro"/>
</dbReference>
<keyword evidence="1" id="KW-0833">Ubl conjugation pathway</keyword>
<keyword evidence="3" id="KW-1185">Reference proteome</keyword>
<keyword evidence="1" id="KW-0378">Hydrolase</keyword>
<evidence type="ECO:0000256" key="1">
    <source>
        <dbReference type="RuleBase" id="RU367088"/>
    </source>
</evidence>
<evidence type="ECO:0000313" key="2">
    <source>
        <dbReference type="Ensembl" id="ENSNNAP00000014043.1"/>
    </source>
</evidence>
<dbReference type="GO" id="GO:0004843">
    <property type="term" value="F:cysteine-type deubiquitinase activity"/>
    <property type="evidence" value="ECO:0007669"/>
    <property type="project" value="UniProtKB-UniRule"/>
</dbReference>
<dbReference type="PANTHER" id="PTHR12473">
    <property type="entry name" value="UBIQUITIN CARBOXYL-TERMINAL HYDROLASE MINDY-4-RELATED"/>
    <property type="match status" value="1"/>
</dbReference>
<keyword evidence="1" id="KW-0645">Protease</keyword>
<dbReference type="GO" id="GO:1990380">
    <property type="term" value="F:K48-linked deubiquitinase activity"/>
    <property type="evidence" value="ECO:0007669"/>
    <property type="project" value="UniProtKB-UniRule"/>
</dbReference>
<dbReference type="GO" id="GO:0006508">
    <property type="term" value="P:proteolysis"/>
    <property type="evidence" value="ECO:0007669"/>
    <property type="project" value="UniProtKB-KW"/>
</dbReference>
<protein>
    <recommendedName>
        <fullName evidence="1">Ubiquitin carboxyl-terminal hydrolase MINDY</fullName>
        <ecNumber evidence="1">3.4.19.12</ecNumber>
    </recommendedName>
</protein>
<proteinExistence type="inferred from homology"/>
<dbReference type="Proteomes" id="UP000694559">
    <property type="component" value="Unplaced"/>
</dbReference>
<comment type="function">
    <text evidence="1">Hydrolase that can remove 'Lys-48'-linked conjugated ubiquitin from proteins.</text>
</comment>
<evidence type="ECO:0000313" key="3">
    <source>
        <dbReference type="Proteomes" id="UP000694559"/>
    </source>
</evidence>
<sequence>MAELEEMIPLVWGKKTSHGLAETIFCRWTQGFVFSDSESTALEQFEGGPCAVIAPVQCPGAMNQILLHSDKQSQWRSQIHLMVLITAAVIHFNNGVKKRHKMKQNSFNNCLT</sequence>